<keyword evidence="2" id="KW-1185">Reference proteome</keyword>
<name>A0ABX3ZEJ8_9BACL</name>
<evidence type="ECO:0000313" key="2">
    <source>
        <dbReference type="Proteomes" id="UP000196594"/>
    </source>
</evidence>
<accession>A0ABX3ZEJ8</accession>
<dbReference type="Proteomes" id="UP000196594">
    <property type="component" value="Unassembled WGS sequence"/>
</dbReference>
<evidence type="ECO:0000313" key="1">
    <source>
        <dbReference type="EMBL" id="OUZ38128.1"/>
    </source>
</evidence>
<reference evidence="1 2" key="1">
    <citation type="journal article" date="2017" name="Int. J. Syst. Evol. Microbiol.">
        <title>Solibacillus kalamii sp. nov., isolated from a high-efficiency particulate arrestance filter system used in the International Space Station.</title>
        <authorList>
            <person name="Checinska Sielaff A."/>
            <person name="Kumar R.M."/>
            <person name="Pal D."/>
            <person name="Mayilraj S."/>
            <person name="Venkateswaran K."/>
        </authorList>
    </citation>
    <scope>NUCLEOTIDE SEQUENCE [LARGE SCALE GENOMIC DNA]</scope>
    <source>
        <strain evidence="1 2">ISSFR-015</strain>
    </source>
</reference>
<sequence length="612" mass="71209">MGFKEEFKREMRNVKSDVAKEVEKYWVLDFEGHQIEVMNGMMEEVLKVDGQIIAKNVRKSIWSHIVPFSTLKGTFQSNSGKTHKVYVKIGGFVKLNVTVKVDGKQLMHEALKLHFLPWTNKEYIVPFLEEQFQQYQQLITKDLPDDEFLYDEHHPKFAPGFADQLHQEAVTPFYTKKLIKLFLEQAANPNDQTRKATYEKIKDEKVISYFHEFLELFYEAEKDENRVKEEAIWLLEHAAHREVVKFALLVLGTVKCEEYKERLKVIALHEEFTGVALYALTNGTTNSNETVWHIAKNVSDWGKLEALNFLDASNEEIRQWILLEGLKNTVPGNASALMCAEKGKLDIELHEKIISGKIFDGSGVIILALLYEGAYQRLDEYEYAGQVLMRYTHHAKTHCRTFNQFYILTQIHEYLQYDEATWEDRFSSNWKPHEKRAVEENIEELSRNPIWLQQALEILQNDQEGEDEALAVAQFYKADITDIVFQKLKNNPENVQYYYSLFAVKDPKIIERLIGITESFGDFNELTNDQKVVVLSLIEELDQYNGVGLNFIGQALKTTDDHLQYMAILTLHSFDRAYWRGTEIEQLVGRYAKESKDADVKEIAKQLLSINE</sequence>
<dbReference type="EMBL" id="NHNT01000010">
    <property type="protein sequence ID" value="OUZ38128.1"/>
    <property type="molecule type" value="Genomic_DNA"/>
</dbReference>
<gene>
    <name evidence="1" type="ORF">CBM15_13650</name>
</gene>
<protein>
    <recommendedName>
        <fullName evidence="3">HEAT repeat domain-containing protein</fullName>
    </recommendedName>
</protein>
<dbReference type="RefSeq" id="WP_087617935.1">
    <property type="nucleotide sequence ID" value="NZ_JAFBEY010000014.1"/>
</dbReference>
<organism evidence="1 2">
    <name type="scientific">Solibacillus kalamii</name>
    <dbReference type="NCBI Taxonomy" id="1748298"/>
    <lineage>
        <taxon>Bacteria</taxon>
        <taxon>Bacillati</taxon>
        <taxon>Bacillota</taxon>
        <taxon>Bacilli</taxon>
        <taxon>Bacillales</taxon>
        <taxon>Caryophanaceae</taxon>
        <taxon>Solibacillus</taxon>
    </lineage>
</organism>
<evidence type="ECO:0008006" key="3">
    <source>
        <dbReference type="Google" id="ProtNLM"/>
    </source>
</evidence>
<comment type="caution">
    <text evidence="1">The sequence shown here is derived from an EMBL/GenBank/DDBJ whole genome shotgun (WGS) entry which is preliminary data.</text>
</comment>
<proteinExistence type="predicted"/>